<evidence type="ECO:0000313" key="2">
    <source>
        <dbReference type="EMBL" id="EGT41764.1"/>
    </source>
</evidence>
<feature type="transmembrane region" description="Helical" evidence="1">
    <location>
        <begin position="253"/>
        <end position="274"/>
    </location>
</feature>
<name>G0P0J9_CAEBE</name>
<keyword evidence="1" id="KW-1133">Transmembrane helix</keyword>
<dbReference type="InterPro" id="IPR019428">
    <property type="entry name" value="7TM_GPCR_serpentine_rcpt_Str"/>
</dbReference>
<feature type="transmembrane region" description="Helical" evidence="1">
    <location>
        <begin position="207"/>
        <end position="232"/>
    </location>
</feature>
<dbReference type="InParanoid" id="G0P0J9"/>
<feature type="transmembrane region" description="Helical" evidence="1">
    <location>
        <begin position="475"/>
        <end position="496"/>
    </location>
</feature>
<reference evidence="3" key="1">
    <citation type="submission" date="2011-07" db="EMBL/GenBank/DDBJ databases">
        <authorList>
            <consortium name="Caenorhabditis brenneri Sequencing and Analysis Consortium"/>
            <person name="Wilson R.K."/>
        </authorList>
    </citation>
    <scope>NUCLEOTIDE SEQUENCE [LARGE SCALE GENOMIC DNA]</scope>
    <source>
        <strain evidence="3">PB2801</strain>
    </source>
</reference>
<feature type="transmembrane region" description="Helical" evidence="1">
    <location>
        <begin position="286"/>
        <end position="308"/>
    </location>
</feature>
<feature type="transmembrane region" description="Helical" evidence="1">
    <location>
        <begin position="142"/>
        <end position="164"/>
    </location>
</feature>
<proteinExistence type="predicted"/>
<sequence length="537" mass="63044">MEASQPKRAANRKEKSASFPEDAAYRLVQLFIRDEEKYNERRTGGSNKGKQARQICLEKWQEELAAMGCHRTTEQRLHVHKDALIYFNFPSSTFSVEFLEWAISLETGMFSATLAVLAVQFSYRYWAVFDTKKLVYFESYRYLFFVTYILVIGFGWAVTVRYFFDLGEYGREHLAQVMFKSYELDVSDIPILSAIAYQNNTFRLETIYGILLDTVMFISQYAIICFCAHKMYKEMNEKISLLSSDYQRIHRQFFKTLIIQRLHVYNDALIYFNFSNPTFSNEFLEYVIALETGMFSATISILAIHFLYRYWAIFNTKKLVYFEGYRYLFFISYFILFGLGWSFTDVYFYDLGDYGREHLARVILENYELNVADIPVMSAIAYQNGGVRWETIYGILLNTLMLMSQYFIICYCAHRMYKEMNEKISIMSLDYQRIHRQFFKALVIQTLTPTIILFGPASFLIYVPYANLNISLPSTIFVSFFTVYPAVDSICVMCCVSEYRKCFQKSIQSVKSSMKRSKSNVIPGINQHSTATELLRF</sequence>
<keyword evidence="1" id="KW-0472">Membrane</keyword>
<dbReference type="SUPFAM" id="SSF81321">
    <property type="entry name" value="Family A G protein-coupled receptor-like"/>
    <property type="match status" value="2"/>
</dbReference>
<feature type="transmembrane region" description="Helical" evidence="1">
    <location>
        <begin position="438"/>
        <end position="463"/>
    </location>
</feature>
<feature type="transmembrane region" description="Helical" evidence="1">
    <location>
        <begin position="328"/>
        <end position="349"/>
    </location>
</feature>
<feature type="transmembrane region" description="Helical" evidence="1">
    <location>
        <begin position="392"/>
        <end position="417"/>
    </location>
</feature>
<organism evidence="3">
    <name type="scientific">Caenorhabditis brenneri</name>
    <name type="common">Nematode worm</name>
    <dbReference type="NCBI Taxonomy" id="135651"/>
    <lineage>
        <taxon>Eukaryota</taxon>
        <taxon>Metazoa</taxon>
        <taxon>Ecdysozoa</taxon>
        <taxon>Nematoda</taxon>
        <taxon>Chromadorea</taxon>
        <taxon>Rhabditida</taxon>
        <taxon>Rhabditina</taxon>
        <taxon>Rhabditomorpha</taxon>
        <taxon>Rhabditoidea</taxon>
        <taxon>Rhabditidae</taxon>
        <taxon>Peloderinae</taxon>
        <taxon>Caenorhabditis</taxon>
    </lineage>
</organism>
<dbReference type="EMBL" id="GL380000">
    <property type="protein sequence ID" value="EGT41764.1"/>
    <property type="molecule type" value="Genomic_DNA"/>
</dbReference>
<gene>
    <name evidence="2" type="ORF">CAEBREN_00819</name>
</gene>
<dbReference type="eggNOG" id="ENOG502TGTU">
    <property type="taxonomic scope" value="Eukaryota"/>
</dbReference>
<dbReference type="Pfam" id="PF10326">
    <property type="entry name" value="7TM_GPCR_Str"/>
    <property type="match status" value="2"/>
</dbReference>
<dbReference type="Proteomes" id="UP000008068">
    <property type="component" value="Unassembled WGS sequence"/>
</dbReference>
<evidence type="ECO:0000256" key="1">
    <source>
        <dbReference type="SAM" id="Phobius"/>
    </source>
</evidence>
<evidence type="ECO:0000313" key="3">
    <source>
        <dbReference type="Proteomes" id="UP000008068"/>
    </source>
</evidence>
<accession>G0P0J9</accession>
<dbReference type="HOGENOM" id="CLU_507379_0_0_1"/>
<keyword evidence="1" id="KW-0812">Transmembrane</keyword>
<dbReference type="OMA" id="DYQRIHR"/>
<dbReference type="AlphaFoldDB" id="G0P0J9"/>
<dbReference type="PANTHER" id="PTHR46000">
    <property type="entry name" value="SEVEN TM RECEPTOR-RELATED"/>
    <property type="match status" value="1"/>
</dbReference>
<keyword evidence="3" id="KW-1185">Reference proteome</keyword>
<protein>
    <submittedName>
        <fullName evidence="2">Uncharacterized protein</fullName>
    </submittedName>
</protein>
<dbReference type="PANTHER" id="PTHR46000:SF4">
    <property type="entry name" value="SEVEN TM RECEPTOR-RELATED"/>
    <property type="match status" value="1"/>
</dbReference>